<evidence type="ECO:0000313" key="10">
    <source>
        <dbReference type="EMBL" id="SSX31216.1"/>
    </source>
</evidence>
<evidence type="ECO:0000256" key="1">
    <source>
        <dbReference type="ARBA" id="ARBA00010701"/>
    </source>
</evidence>
<protein>
    <submittedName>
        <fullName evidence="10">CSON003432 protein</fullName>
    </submittedName>
</protein>
<evidence type="ECO:0000256" key="3">
    <source>
        <dbReference type="ARBA" id="ARBA00022801"/>
    </source>
</evidence>
<dbReference type="EMBL" id="UFQT01001622">
    <property type="protein sequence ID" value="SSX31216.1"/>
    <property type="molecule type" value="Genomic_DNA"/>
</dbReference>
<evidence type="ECO:0000313" key="9">
    <source>
        <dbReference type="EMBL" id="SSX11651.1"/>
    </source>
</evidence>
<dbReference type="Gene3D" id="3.40.50.1820">
    <property type="entry name" value="alpha/beta hydrolase"/>
    <property type="match status" value="1"/>
</dbReference>
<dbReference type="FunFam" id="3.40.50.1820:FF:000057">
    <property type="entry name" value="Lipase"/>
    <property type="match status" value="1"/>
</dbReference>
<dbReference type="PIRSF" id="PIRSF000862">
    <property type="entry name" value="Steryl_ester_lip"/>
    <property type="match status" value="1"/>
</dbReference>
<dbReference type="GO" id="GO:0016788">
    <property type="term" value="F:hydrolase activity, acting on ester bonds"/>
    <property type="evidence" value="ECO:0007669"/>
    <property type="project" value="InterPro"/>
</dbReference>
<evidence type="ECO:0000259" key="8">
    <source>
        <dbReference type="Pfam" id="PF04083"/>
    </source>
</evidence>
<name>A0A336MLS0_CULSO</name>
<keyword evidence="4" id="KW-0442">Lipid degradation</keyword>
<accession>A0A336MLS0</accession>
<keyword evidence="6" id="KW-0325">Glycoprotein</keyword>
<gene>
    <name evidence="10" type="primary">CSON003432</name>
</gene>
<keyword evidence="3" id="KW-0378">Hydrolase</keyword>
<dbReference type="SUPFAM" id="SSF53474">
    <property type="entry name" value="alpha/beta-Hydrolases"/>
    <property type="match status" value="1"/>
</dbReference>
<sequence>MLLLHKLRQIKDDGYVPKTYKVKTQDGFILRVVRIKNRSSYYKPRGVVFLMHCLMCSCGCFIAGGNQSLAYNFVNAGYDVWMGNARGTRFSQQHLKYTTDDPEYWNYSLHELGTIDVPTMMEFVLKRTGVAKLQYVGHSQGGALFLIMAATHPKLISRVKAVFLMAPAMVIGNSFSHLIKLGYAFAPVIQETFTIVHFNGILLDRQILNTAEQNIISNPSVEFYSRWMYFAIMGPNSGQTDLDKLLNMTGLSFDSMSIKQIFHFYQFYKTGKFQMYDYGNIFKNFQEYGKIFPPKYIIKKMPKTVVTFFGTGDALVTYENSKKFLNRVKKNHLKRFNQRNKKSLVRKI</sequence>
<dbReference type="OMA" id="SIWAPEY"/>
<dbReference type="Pfam" id="PF00561">
    <property type="entry name" value="Abhydrolase_1"/>
    <property type="match status" value="1"/>
</dbReference>
<reference evidence="10" key="2">
    <citation type="submission" date="2018-07" db="EMBL/GenBank/DDBJ databases">
        <authorList>
            <person name="Quirk P.G."/>
            <person name="Krulwich T.A."/>
        </authorList>
    </citation>
    <scope>NUCLEOTIDE SEQUENCE</scope>
</reference>
<dbReference type="InterPro" id="IPR029058">
    <property type="entry name" value="AB_hydrolase_fold"/>
</dbReference>
<reference evidence="9" key="1">
    <citation type="submission" date="2018-04" db="EMBL/GenBank/DDBJ databases">
        <authorList>
            <person name="Go L.Y."/>
            <person name="Mitchell J.A."/>
        </authorList>
    </citation>
    <scope>NUCLEOTIDE SEQUENCE</scope>
    <source>
        <tissue evidence="9">Whole organism</tissue>
    </source>
</reference>
<keyword evidence="5" id="KW-0443">Lipid metabolism</keyword>
<evidence type="ECO:0000256" key="4">
    <source>
        <dbReference type="ARBA" id="ARBA00022963"/>
    </source>
</evidence>
<dbReference type="VEuPathDB" id="VectorBase:CSON003432"/>
<evidence type="ECO:0000256" key="2">
    <source>
        <dbReference type="ARBA" id="ARBA00022729"/>
    </source>
</evidence>
<dbReference type="GO" id="GO:0016042">
    <property type="term" value="P:lipid catabolic process"/>
    <property type="evidence" value="ECO:0007669"/>
    <property type="project" value="UniProtKB-KW"/>
</dbReference>
<comment type="similarity">
    <text evidence="1">Belongs to the AB hydrolase superfamily. Lipase family.</text>
</comment>
<evidence type="ECO:0000256" key="5">
    <source>
        <dbReference type="ARBA" id="ARBA00023098"/>
    </source>
</evidence>
<dbReference type="PANTHER" id="PTHR11005">
    <property type="entry name" value="LYSOSOMAL ACID LIPASE-RELATED"/>
    <property type="match status" value="1"/>
</dbReference>
<feature type="domain" description="AB hydrolase-1" evidence="7">
    <location>
        <begin position="66"/>
        <end position="175"/>
    </location>
</feature>
<organism evidence="10">
    <name type="scientific">Culicoides sonorensis</name>
    <name type="common">Biting midge</name>
    <dbReference type="NCBI Taxonomy" id="179676"/>
    <lineage>
        <taxon>Eukaryota</taxon>
        <taxon>Metazoa</taxon>
        <taxon>Ecdysozoa</taxon>
        <taxon>Arthropoda</taxon>
        <taxon>Hexapoda</taxon>
        <taxon>Insecta</taxon>
        <taxon>Pterygota</taxon>
        <taxon>Neoptera</taxon>
        <taxon>Endopterygota</taxon>
        <taxon>Diptera</taxon>
        <taxon>Nematocera</taxon>
        <taxon>Chironomoidea</taxon>
        <taxon>Ceratopogonidae</taxon>
        <taxon>Ceratopogoninae</taxon>
        <taxon>Culicoides</taxon>
        <taxon>Monoculicoides</taxon>
    </lineage>
</organism>
<dbReference type="InterPro" id="IPR006693">
    <property type="entry name" value="AB_hydrolase_lipase"/>
</dbReference>
<dbReference type="AlphaFoldDB" id="A0A336MLS0"/>
<evidence type="ECO:0000256" key="6">
    <source>
        <dbReference type="ARBA" id="ARBA00023180"/>
    </source>
</evidence>
<dbReference type="InterPro" id="IPR025483">
    <property type="entry name" value="Lipase_euk"/>
</dbReference>
<evidence type="ECO:0000259" key="7">
    <source>
        <dbReference type="Pfam" id="PF00561"/>
    </source>
</evidence>
<feature type="domain" description="Partial AB-hydrolase lipase" evidence="8">
    <location>
        <begin position="10"/>
        <end position="63"/>
    </location>
</feature>
<dbReference type="Pfam" id="PF04083">
    <property type="entry name" value="Abhydro_lipase"/>
    <property type="match status" value="1"/>
</dbReference>
<keyword evidence="2" id="KW-0732">Signal</keyword>
<dbReference type="EMBL" id="UFQS01001622">
    <property type="protein sequence ID" value="SSX11651.1"/>
    <property type="molecule type" value="Genomic_DNA"/>
</dbReference>
<dbReference type="InterPro" id="IPR000073">
    <property type="entry name" value="AB_hydrolase_1"/>
</dbReference>
<proteinExistence type="inferred from homology"/>